<reference evidence="1 2" key="1">
    <citation type="submission" date="2015-03" db="EMBL/GenBank/DDBJ databases">
        <authorList>
            <consortium name="Pathogen Informatics"/>
        </authorList>
    </citation>
    <scope>NUCLEOTIDE SEQUENCE [LARGE SCALE GENOMIC DNA]</scope>
    <source>
        <strain evidence="1 2">3476</strain>
    </source>
</reference>
<name>A0A655C360_SALET</name>
<gene>
    <name evidence="1" type="ORF">ERS008202_01444</name>
</gene>
<protein>
    <submittedName>
        <fullName evidence="1">Uncharacterized protein</fullName>
    </submittedName>
</protein>
<evidence type="ECO:0000313" key="1">
    <source>
        <dbReference type="EMBL" id="CNT93482.1"/>
    </source>
</evidence>
<proteinExistence type="predicted"/>
<dbReference type="Proteomes" id="UP000039541">
    <property type="component" value="Unassembled WGS sequence"/>
</dbReference>
<evidence type="ECO:0000313" key="2">
    <source>
        <dbReference type="Proteomes" id="UP000039541"/>
    </source>
</evidence>
<dbReference type="AlphaFoldDB" id="A0A655C360"/>
<dbReference type="EMBL" id="CQPC01000014">
    <property type="protein sequence ID" value="CNT93482.1"/>
    <property type="molecule type" value="Genomic_DNA"/>
</dbReference>
<organism evidence="1 2">
    <name type="scientific">Salmonella enterica subsp. enterica serovar Bovismorbificans</name>
    <dbReference type="NCBI Taxonomy" id="58097"/>
    <lineage>
        <taxon>Bacteria</taxon>
        <taxon>Pseudomonadati</taxon>
        <taxon>Pseudomonadota</taxon>
        <taxon>Gammaproteobacteria</taxon>
        <taxon>Enterobacterales</taxon>
        <taxon>Enterobacteriaceae</taxon>
        <taxon>Salmonella</taxon>
    </lineage>
</organism>
<sequence>MLFPHRFQRLANQRPVRRIVITQQRLMQATLPVSLRHHHIFTLITNFTQRVFAGVIHGGRIRQRRRVEVLHLIQTEAVALEPQRQIHHILVPRARMRGDKIRDQILLFSGLFRVKVK</sequence>
<accession>A0A655C360</accession>